<organism evidence="2">
    <name type="scientific">Longilinea arvoryzae</name>
    <dbReference type="NCBI Taxonomy" id="360412"/>
    <lineage>
        <taxon>Bacteria</taxon>
        <taxon>Bacillati</taxon>
        <taxon>Chloroflexota</taxon>
        <taxon>Anaerolineae</taxon>
        <taxon>Anaerolineales</taxon>
        <taxon>Anaerolineaceae</taxon>
        <taxon>Longilinea</taxon>
    </lineage>
</organism>
<proteinExistence type="predicted"/>
<accession>A0A0S7BBG9</accession>
<evidence type="ECO:0000313" key="2">
    <source>
        <dbReference type="EMBL" id="GAP14974.1"/>
    </source>
</evidence>
<dbReference type="PANTHER" id="PTHR42852:SF17">
    <property type="entry name" value="THIOREDOXIN-LIKE PROTEIN HI_1115"/>
    <property type="match status" value="1"/>
</dbReference>
<evidence type="ECO:0000259" key="1">
    <source>
        <dbReference type="PROSITE" id="PS51352"/>
    </source>
</evidence>
<dbReference type="InterPro" id="IPR050553">
    <property type="entry name" value="Thioredoxin_ResA/DsbE_sf"/>
</dbReference>
<dbReference type="InterPro" id="IPR036249">
    <property type="entry name" value="Thioredoxin-like_sf"/>
</dbReference>
<evidence type="ECO:0000313" key="3">
    <source>
        <dbReference type="Proteomes" id="UP000055060"/>
    </source>
</evidence>
<dbReference type="SUPFAM" id="SSF52833">
    <property type="entry name" value="Thioredoxin-like"/>
    <property type="match status" value="1"/>
</dbReference>
<reference evidence="2" key="1">
    <citation type="submission" date="2015-07" db="EMBL/GenBank/DDBJ databases">
        <title>Draft Genome Sequences of Anaerolinea thermolimosa IMO-1, Bellilinea caldifistulae GOMI-1, Leptolinea tardivitalis YMTK-2, Levilinea saccharolytica KIBI-1,Longilinea arvoryzae KOME-1, Previously Described as Members of the Anaerolineaceae (Chloroflexi).</title>
        <authorList>
            <person name="Sekiguchi Y."/>
            <person name="Ohashi A."/>
            <person name="Matsuura N."/>
            <person name="Tourlousse M.D."/>
        </authorList>
    </citation>
    <scope>NUCLEOTIDE SEQUENCE [LARGE SCALE GENOMIC DNA]</scope>
    <source>
        <strain evidence="2">KOME-1</strain>
    </source>
</reference>
<name>A0A0S7BBG9_9CHLR</name>
<dbReference type="STRING" id="360412.LARV_02754"/>
<dbReference type="EMBL" id="DF967972">
    <property type="protein sequence ID" value="GAP14974.1"/>
    <property type="molecule type" value="Genomic_DNA"/>
</dbReference>
<sequence>MQIARKRHPWISGFVLVLAAAWIAGTALLTDPAAQGKTLAPQAGFPAPAFTLNTLSGDPIGLEDFTGKVVVLNFWASWCPPCKAEMPAFEALQQAYQGQDVVILAVNTTYQDDLPTATQFVADRGLTFPILIDADGQVSKAYQVLAMPSSFFIDRKGVIQQVIIGGPMSEALVQTQVQRLLAEEP</sequence>
<dbReference type="PANTHER" id="PTHR42852">
    <property type="entry name" value="THIOL:DISULFIDE INTERCHANGE PROTEIN DSBE"/>
    <property type="match status" value="1"/>
</dbReference>
<dbReference type="InterPro" id="IPR017937">
    <property type="entry name" value="Thioredoxin_CS"/>
</dbReference>
<dbReference type="InterPro" id="IPR013766">
    <property type="entry name" value="Thioredoxin_domain"/>
</dbReference>
<protein>
    <submittedName>
        <fullName evidence="2">Peroxiredoxin</fullName>
    </submittedName>
</protein>
<feature type="domain" description="Thioredoxin" evidence="1">
    <location>
        <begin position="41"/>
        <end position="182"/>
    </location>
</feature>
<dbReference type="PROSITE" id="PS51352">
    <property type="entry name" value="THIOREDOXIN_2"/>
    <property type="match status" value="1"/>
</dbReference>
<dbReference type="AlphaFoldDB" id="A0A0S7BBG9"/>
<dbReference type="Proteomes" id="UP000055060">
    <property type="component" value="Unassembled WGS sequence"/>
</dbReference>
<gene>
    <name evidence="2" type="ORF">LARV_02754</name>
</gene>
<dbReference type="Pfam" id="PF00578">
    <property type="entry name" value="AhpC-TSA"/>
    <property type="match status" value="1"/>
</dbReference>
<dbReference type="CDD" id="cd02966">
    <property type="entry name" value="TlpA_like_family"/>
    <property type="match status" value="1"/>
</dbReference>
<dbReference type="GO" id="GO:0016209">
    <property type="term" value="F:antioxidant activity"/>
    <property type="evidence" value="ECO:0007669"/>
    <property type="project" value="InterPro"/>
</dbReference>
<dbReference type="PROSITE" id="PS00194">
    <property type="entry name" value="THIOREDOXIN_1"/>
    <property type="match status" value="1"/>
</dbReference>
<dbReference type="InterPro" id="IPR000866">
    <property type="entry name" value="AhpC/TSA"/>
</dbReference>
<dbReference type="GO" id="GO:0016491">
    <property type="term" value="F:oxidoreductase activity"/>
    <property type="evidence" value="ECO:0007669"/>
    <property type="project" value="InterPro"/>
</dbReference>
<dbReference type="OrthoDB" id="25753at2"/>
<dbReference type="RefSeq" id="WP_075074185.1">
    <property type="nucleotide sequence ID" value="NZ_DF967972.1"/>
</dbReference>
<keyword evidence="3" id="KW-1185">Reference proteome</keyword>
<dbReference type="Gene3D" id="3.40.30.10">
    <property type="entry name" value="Glutaredoxin"/>
    <property type="match status" value="1"/>
</dbReference>